<gene>
    <name evidence="5" type="ORF">CISIN_1g006246mg</name>
</gene>
<feature type="repeat" description="PPR" evidence="3">
    <location>
        <begin position="97"/>
        <end position="131"/>
    </location>
</feature>
<feature type="repeat" description="PPR" evidence="3">
    <location>
        <begin position="330"/>
        <end position="360"/>
    </location>
</feature>
<dbReference type="PANTHER" id="PTHR47926">
    <property type="entry name" value="PENTATRICOPEPTIDE REPEAT-CONTAINING PROTEIN"/>
    <property type="match status" value="1"/>
</dbReference>
<evidence type="ECO:0000256" key="1">
    <source>
        <dbReference type="ARBA" id="ARBA00006643"/>
    </source>
</evidence>
<accession>A0A067GPU1</accession>
<dbReference type="GO" id="GO:0003729">
    <property type="term" value="F:mRNA binding"/>
    <property type="evidence" value="ECO:0007669"/>
    <property type="project" value="UniProtKB-ARBA"/>
</dbReference>
<dbReference type="FunFam" id="1.25.40.10:FF:000333">
    <property type="entry name" value="Pentatricopeptide repeat-containing protein"/>
    <property type="match status" value="1"/>
</dbReference>
<evidence type="ECO:0000256" key="2">
    <source>
        <dbReference type="ARBA" id="ARBA00022737"/>
    </source>
</evidence>
<keyword evidence="6" id="KW-1185">Reference proteome</keyword>
<dbReference type="Pfam" id="PF14432">
    <property type="entry name" value="DYW_deaminase"/>
    <property type="match status" value="1"/>
</dbReference>
<dbReference type="EMBL" id="KK784876">
    <property type="protein sequence ID" value="KDO81649.1"/>
    <property type="molecule type" value="Genomic_DNA"/>
</dbReference>
<dbReference type="InterPro" id="IPR002885">
    <property type="entry name" value="PPR_rpt"/>
</dbReference>
<evidence type="ECO:0000313" key="5">
    <source>
        <dbReference type="EMBL" id="KDO81649.1"/>
    </source>
</evidence>
<feature type="repeat" description="PPR" evidence="3">
    <location>
        <begin position="361"/>
        <end position="395"/>
    </location>
</feature>
<feature type="repeat" description="PPR" evidence="3">
    <location>
        <begin position="198"/>
        <end position="228"/>
    </location>
</feature>
<dbReference type="SUPFAM" id="SSF48452">
    <property type="entry name" value="TPR-like"/>
    <property type="match status" value="1"/>
</dbReference>
<evidence type="ECO:0000259" key="4">
    <source>
        <dbReference type="Pfam" id="PF14432"/>
    </source>
</evidence>
<reference evidence="5 6" key="1">
    <citation type="submission" date="2014-04" db="EMBL/GenBank/DDBJ databases">
        <authorList>
            <consortium name="International Citrus Genome Consortium"/>
            <person name="Gmitter F."/>
            <person name="Chen C."/>
            <person name="Farmerie W."/>
            <person name="Harkins T."/>
            <person name="Desany B."/>
            <person name="Mohiuddin M."/>
            <person name="Kodira C."/>
            <person name="Borodovsky M."/>
            <person name="Lomsadze A."/>
            <person name="Burns P."/>
            <person name="Jenkins J."/>
            <person name="Prochnik S."/>
            <person name="Shu S."/>
            <person name="Chapman J."/>
            <person name="Pitluck S."/>
            <person name="Schmutz J."/>
            <person name="Rokhsar D."/>
        </authorList>
    </citation>
    <scope>NUCLEOTIDE SEQUENCE</scope>
</reference>
<organism evidence="5 6">
    <name type="scientific">Citrus sinensis</name>
    <name type="common">Sweet orange</name>
    <name type="synonym">Citrus aurantium var. sinensis</name>
    <dbReference type="NCBI Taxonomy" id="2711"/>
    <lineage>
        <taxon>Eukaryota</taxon>
        <taxon>Viridiplantae</taxon>
        <taxon>Streptophyta</taxon>
        <taxon>Embryophyta</taxon>
        <taxon>Tracheophyta</taxon>
        <taxon>Spermatophyta</taxon>
        <taxon>Magnoliopsida</taxon>
        <taxon>eudicotyledons</taxon>
        <taxon>Gunneridae</taxon>
        <taxon>Pentapetalae</taxon>
        <taxon>rosids</taxon>
        <taxon>malvids</taxon>
        <taxon>Sapindales</taxon>
        <taxon>Rutaceae</taxon>
        <taxon>Aurantioideae</taxon>
        <taxon>Citrus</taxon>
    </lineage>
</organism>
<dbReference type="FunFam" id="1.25.40.10:FF:000690">
    <property type="entry name" value="Pentatricopeptide repeat-containing protein"/>
    <property type="match status" value="1"/>
</dbReference>
<keyword evidence="2" id="KW-0677">Repeat</keyword>
<feature type="repeat" description="PPR" evidence="3">
    <location>
        <begin position="229"/>
        <end position="259"/>
    </location>
</feature>
<comment type="similarity">
    <text evidence="1">Belongs to the PPR family. PCMP-H subfamily.</text>
</comment>
<dbReference type="Pfam" id="PF01535">
    <property type="entry name" value="PPR"/>
    <property type="match status" value="4"/>
</dbReference>
<dbReference type="SMR" id="A0A067GPU1"/>
<dbReference type="PROSITE" id="PS51375">
    <property type="entry name" value="PPR"/>
    <property type="match status" value="6"/>
</dbReference>
<dbReference type="NCBIfam" id="TIGR00756">
    <property type="entry name" value="PPR"/>
    <property type="match status" value="5"/>
</dbReference>
<dbReference type="AlphaFoldDB" id="A0A067GPU1"/>
<protein>
    <recommendedName>
        <fullName evidence="4">DYW domain-containing protein</fullName>
    </recommendedName>
</protein>
<dbReference type="InterPro" id="IPR011990">
    <property type="entry name" value="TPR-like_helical_dom_sf"/>
</dbReference>
<dbReference type="Pfam" id="PF13041">
    <property type="entry name" value="PPR_2"/>
    <property type="match status" value="3"/>
</dbReference>
<evidence type="ECO:0000313" key="6">
    <source>
        <dbReference type="Proteomes" id="UP000027120"/>
    </source>
</evidence>
<dbReference type="InterPro" id="IPR032867">
    <property type="entry name" value="DYW_dom"/>
</dbReference>
<dbReference type="InterPro" id="IPR046960">
    <property type="entry name" value="PPR_At4g14850-like_plant"/>
</dbReference>
<feature type="domain" description="DYW" evidence="4">
    <location>
        <begin position="562"/>
        <end position="654"/>
    </location>
</feature>
<dbReference type="Proteomes" id="UP000027120">
    <property type="component" value="Unassembled WGS sequence"/>
</dbReference>
<name>A0A067GPU1_CITSI</name>
<sequence length="654" mass="73983">MSTKVTTTDLPHHLKPEEISATNIPTSEFSQKTILDILNTKCHTSWQHLKQAHAVILKSGHFQDHYVSGTLVKCHANSRFSNFELALKVFNSVHKPNVFVWNSVLRACLEHNEPWRVISLYSEMVGVDSKPNKFTYPTVFKACSITEADKEGVQVHAHVVKNGLCGDVHVKSSGIQMYACFGCVNKARQILDDGSKSDVICWNALIDGYLKCGDIEGAKELFKSTKDKNTGSYNAMISGFARFGRFEEARKLFNEMNDKDEITWSAIIDGYTKDGYYKEALEVFNEMQRDKIKPRKFVLSCVLAACASLGALDQGIWIHDHVKRNSICVDAVLGTALVDMYAKCGRLDMAWKVFEDMKMKEVFTWNAMIGGLAMHGRADDAIELFFKMQREKMRPDRITFACVLSACAHAGMIDRGLQALTYMQQMYGIDPEVEHYGCIVDLLGRAGYLAEAEEVISSMPMEPNAAVWEALLGACRKHGEVEFGERLGKILLEMEPQNRRCDDVAKMRKLMKERGIKTNPGSSMIDVNGVIHEFRTGDGSHPQVKEIYLMLKKIIEKLKMEGYSPNSSQVLFDIDEEEKETAPKYHSEKLAIAFGFINTDPGATIRVIKNLRVCEDCHSATKLISKVFKRDIIVRDRVRYHHFRNGKCSCNDFW</sequence>
<proteinExistence type="inferred from homology"/>
<dbReference type="PANTHER" id="PTHR47926:SF537">
    <property type="entry name" value="PENTACOTRIPEPTIDE-REPEAT REGION OF PRORP DOMAIN-CONTAINING PROTEIN"/>
    <property type="match status" value="1"/>
</dbReference>
<evidence type="ECO:0000256" key="3">
    <source>
        <dbReference type="PROSITE-ProRule" id="PRU00708"/>
    </source>
</evidence>
<dbReference type="Gene3D" id="1.25.40.10">
    <property type="entry name" value="Tetratricopeptide repeat domain"/>
    <property type="match status" value="5"/>
</dbReference>
<feature type="repeat" description="PPR" evidence="3">
    <location>
        <begin position="260"/>
        <end position="294"/>
    </location>
</feature>
<dbReference type="GO" id="GO:0009451">
    <property type="term" value="P:RNA modification"/>
    <property type="evidence" value="ECO:0000318"/>
    <property type="project" value="GO_Central"/>
</dbReference>
<dbReference type="GO" id="GO:0008270">
    <property type="term" value="F:zinc ion binding"/>
    <property type="evidence" value="ECO:0007669"/>
    <property type="project" value="InterPro"/>
</dbReference>